<proteinExistence type="predicted"/>
<evidence type="ECO:0000313" key="4">
    <source>
        <dbReference type="Proteomes" id="UP000181790"/>
    </source>
</evidence>
<accession>A0A1S2VHQ9</accession>
<dbReference type="EMBL" id="MORL01000007">
    <property type="protein sequence ID" value="OIN58269.1"/>
    <property type="molecule type" value="Genomic_DNA"/>
</dbReference>
<feature type="chain" id="PRO_5010215330" evidence="1">
    <location>
        <begin position="22"/>
        <end position="146"/>
    </location>
</feature>
<evidence type="ECO:0000313" key="3">
    <source>
        <dbReference type="EMBL" id="OIN58269.1"/>
    </source>
</evidence>
<name>A0A1S2VHQ9_9BACT</name>
<keyword evidence="4" id="KW-1185">Reference proteome</keyword>
<dbReference type="Pfam" id="PF14534">
    <property type="entry name" value="DUF4440"/>
    <property type="match status" value="1"/>
</dbReference>
<dbReference type="InterPro" id="IPR032710">
    <property type="entry name" value="NTF2-like_dom_sf"/>
</dbReference>
<feature type="signal peptide" evidence="1">
    <location>
        <begin position="1"/>
        <end position="21"/>
    </location>
</feature>
<comment type="caution">
    <text evidence="3">The sequence shown here is derived from an EMBL/GenBank/DDBJ whole genome shotgun (WGS) entry which is preliminary data.</text>
</comment>
<keyword evidence="1" id="KW-0732">Signal</keyword>
<dbReference type="InterPro" id="IPR027843">
    <property type="entry name" value="DUF4440"/>
</dbReference>
<dbReference type="Proteomes" id="UP000181790">
    <property type="component" value="Unassembled WGS sequence"/>
</dbReference>
<dbReference type="Gene3D" id="3.10.450.50">
    <property type="match status" value="1"/>
</dbReference>
<dbReference type="RefSeq" id="WP_071503941.1">
    <property type="nucleotide sequence ID" value="NZ_MORL01000007.1"/>
</dbReference>
<evidence type="ECO:0000256" key="1">
    <source>
        <dbReference type="SAM" id="SignalP"/>
    </source>
</evidence>
<dbReference type="SUPFAM" id="SSF54427">
    <property type="entry name" value="NTF2-like"/>
    <property type="match status" value="1"/>
</dbReference>
<organism evidence="3 4">
    <name type="scientific">Arsenicibacter rosenii</name>
    <dbReference type="NCBI Taxonomy" id="1750698"/>
    <lineage>
        <taxon>Bacteria</taxon>
        <taxon>Pseudomonadati</taxon>
        <taxon>Bacteroidota</taxon>
        <taxon>Cytophagia</taxon>
        <taxon>Cytophagales</taxon>
        <taxon>Spirosomataceae</taxon>
        <taxon>Arsenicibacter</taxon>
    </lineage>
</organism>
<dbReference type="OrthoDB" id="5383110at2"/>
<reference evidence="3 4" key="1">
    <citation type="submission" date="2016-10" db="EMBL/GenBank/DDBJ databases">
        <title>Arsenicibacter rosenii gen. nov., sp. nov., an efficient arsenic-methylating bacterium isolated from an arsenic-contaminated paddy soil.</title>
        <authorList>
            <person name="Huang K."/>
        </authorList>
    </citation>
    <scope>NUCLEOTIDE SEQUENCE [LARGE SCALE GENOMIC DNA]</scope>
    <source>
        <strain evidence="3 4">SM-1</strain>
    </source>
</reference>
<gene>
    <name evidence="3" type="ORF">BLX24_14805</name>
</gene>
<evidence type="ECO:0000259" key="2">
    <source>
        <dbReference type="Pfam" id="PF14534"/>
    </source>
</evidence>
<protein>
    <submittedName>
        <fullName evidence="3">DUF4440 domain-containing protein</fullName>
    </submittedName>
</protein>
<dbReference type="AlphaFoldDB" id="A0A1S2VHQ9"/>
<feature type="domain" description="DUF4440" evidence="2">
    <location>
        <begin position="32"/>
        <end position="137"/>
    </location>
</feature>
<sequence length="146" mass="15985">MKTLKMLLAIALIAVVCTANAATKGDDKKDVEQAVEKLRQGMLNGDRATLESVAAEELSYGHSNGRVEDKKEFVEAFVSGTSDFKTIELTDQTVTVSGNTAWVRHKLYGETNDKGVPGTAKISILTVWVKQKGTWKLFARQAVKIQ</sequence>